<accession>A0A9N7ZDV0</accession>
<sequence length="119" mass="13454">MINSRDTSVLSSIGDEATCEEVSWSSDRPQHHRCIQSFLGGKKAAEKNLRAEDGEYESLFDWGCDEEMHSAMSACQLGRSMNLFVVWSHTSAPSNKDAGEDARDSLWRYDFWLCGNQQL</sequence>
<reference evidence="1" key="1">
    <citation type="submission" date="2020-03" db="EMBL/GenBank/DDBJ databases">
        <authorList>
            <person name="Weist P."/>
        </authorList>
    </citation>
    <scope>NUCLEOTIDE SEQUENCE</scope>
</reference>
<gene>
    <name evidence="1" type="ORF">PLEPLA_LOCUS46049</name>
</gene>
<name>A0A9N7ZDV0_PLEPL</name>
<dbReference type="AlphaFoldDB" id="A0A9N7ZDV0"/>
<proteinExistence type="predicted"/>
<dbReference type="EMBL" id="CADEAL010004378">
    <property type="protein sequence ID" value="CAB1458219.1"/>
    <property type="molecule type" value="Genomic_DNA"/>
</dbReference>
<comment type="caution">
    <text evidence="1">The sequence shown here is derived from an EMBL/GenBank/DDBJ whole genome shotgun (WGS) entry which is preliminary data.</text>
</comment>
<evidence type="ECO:0000313" key="1">
    <source>
        <dbReference type="EMBL" id="CAB1458219.1"/>
    </source>
</evidence>
<protein>
    <submittedName>
        <fullName evidence="1">Uncharacterized protein</fullName>
    </submittedName>
</protein>
<evidence type="ECO:0000313" key="2">
    <source>
        <dbReference type="Proteomes" id="UP001153269"/>
    </source>
</evidence>
<organism evidence="1 2">
    <name type="scientific">Pleuronectes platessa</name>
    <name type="common">European plaice</name>
    <dbReference type="NCBI Taxonomy" id="8262"/>
    <lineage>
        <taxon>Eukaryota</taxon>
        <taxon>Metazoa</taxon>
        <taxon>Chordata</taxon>
        <taxon>Craniata</taxon>
        <taxon>Vertebrata</taxon>
        <taxon>Euteleostomi</taxon>
        <taxon>Actinopterygii</taxon>
        <taxon>Neopterygii</taxon>
        <taxon>Teleostei</taxon>
        <taxon>Neoteleostei</taxon>
        <taxon>Acanthomorphata</taxon>
        <taxon>Carangaria</taxon>
        <taxon>Pleuronectiformes</taxon>
        <taxon>Pleuronectoidei</taxon>
        <taxon>Pleuronectidae</taxon>
        <taxon>Pleuronectes</taxon>
    </lineage>
</organism>
<keyword evidence="2" id="KW-1185">Reference proteome</keyword>
<dbReference type="Proteomes" id="UP001153269">
    <property type="component" value="Unassembled WGS sequence"/>
</dbReference>